<proteinExistence type="predicted"/>
<dbReference type="GO" id="GO:0005634">
    <property type="term" value="C:nucleus"/>
    <property type="evidence" value="ECO:0007669"/>
    <property type="project" value="UniProtKB-SubCell"/>
</dbReference>
<feature type="compositionally biased region" description="Basic and acidic residues" evidence="6">
    <location>
        <begin position="176"/>
        <end position="188"/>
    </location>
</feature>
<evidence type="ECO:0000256" key="1">
    <source>
        <dbReference type="ARBA" id="ARBA00004123"/>
    </source>
</evidence>
<organism evidence="8 9">
    <name type="scientific">Lipomyces tetrasporus</name>
    <dbReference type="NCBI Taxonomy" id="54092"/>
    <lineage>
        <taxon>Eukaryota</taxon>
        <taxon>Fungi</taxon>
        <taxon>Dikarya</taxon>
        <taxon>Ascomycota</taxon>
        <taxon>Saccharomycotina</taxon>
        <taxon>Lipomycetes</taxon>
        <taxon>Lipomycetales</taxon>
        <taxon>Lipomycetaceae</taxon>
        <taxon>Lipomyces</taxon>
    </lineage>
</organism>
<evidence type="ECO:0000313" key="8">
    <source>
        <dbReference type="EMBL" id="KAJ8100040.1"/>
    </source>
</evidence>
<dbReference type="InterPro" id="IPR007219">
    <property type="entry name" value="XnlR_reg_dom"/>
</dbReference>
<feature type="region of interest" description="Disordered" evidence="6">
    <location>
        <begin position="176"/>
        <end position="220"/>
    </location>
</feature>
<dbReference type="RefSeq" id="XP_056043490.1">
    <property type="nucleotide sequence ID" value="XM_056189340.1"/>
</dbReference>
<evidence type="ECO:0000259" key="7">
    <source>
        <dbReference type="SMART" id="SM00906"/>
    </source>
</evidence>
<dbReference type="PANTHER" id="PTHR46910:SF37">
    <property type="entry name" value="ZN(II)2CYS6 TRANSCRIPTION FACTOR (EUROFUNG)"/>
    <property type="match status" value="1"/>
</dbReference>
<comment type="caution">
    <text evidence="8">The sequence shown here is derived from an EMBL/GenBank/DDBJ whole genome shotgun (WGS) entry which is preliminary data.</text>
</comment>
<evidence type="ECO:0000313" key="9">
    <source>
        <dbReference type="Proteomes" id="UP001217417"/>
    </source>
</evidence>
<evidence type="ECO:0000256" key="2">
    <source>
        <dbReference type="ARBA" id="ARBA00023015"/>
    </source>
</evidence>
<evidence type="ECO:0000256" key="5">
    <source>
        <dbReference type="ARBA" id="ARBA00023242"/>
    </source>
</evidence>
<dbReference type="CDD" id="cd12148">
    <property type="entry name" value="fungal_TF_MHR"/>
    <property type="match status" value="1"/>
</dbReference>
<dbReference type="GO" id="GO:0003700">
    <property type="term" value="F:DNA-binding transcription factor activity"/>
    <property type="evidence" value="ECO:0007669"/>
    <property type="project" value="InterPro"/>
</dbReference>
<dbReference type="GeneID" id="80884506"/>
<dbReference type="SMART" id="SM00906">
    <property type="entry name" value="Fungal_trans"/>
    <property type="match status" value="1"/>
</dbReference>
<reference evidence="8" key="1">
    <citation type="submission" date="2023-03" db="EMBL/GenBank/DDBJ databases">
        <title>Near-Complete genome sequence of Lipomyces tetrasporous NRRL Y-64009, an oleaginous yeast capable of growing on lignocellulosic hydrolysates.</title>
        <authorList>
            <consortium name="Lawrence Berkeley National Laboratory"/>
            <person name="Jagtap S.S."/>
            <person name="Liu J.-J."/>
            <person name="Walukiewicz H.E."/>
            <person name="Pangilinan J."/>
            <person name="Lipzen A."/>
            <person name="Ahrendt S."/>
            <person name="Koriabine M."/>
            <person name="Cobaugh K."/>
            <person name="Salamov A."/>
            <person name="Yoshinaga Y."/>
            <person name="Ng V."/>
            <person name="Daum C."/>
            <person name="Grigoriev I.V."/>
            <person name="Slininger P.J."/>
            <person name="Dien B.S."/>
            <person name="Jin Y.-S."/>
            <person name="Rao C.V."/>
        </authorList>
    </citation>
    <scope>NUCLEOTIDE SEQUENCE</scope>
    <source>
        <strain evidence="8">NRRL Y-64009</strain>
    </source>
</reference>
<keyword evidence="4" id="KW-0804">Transcription</keyword>
<protein>
    <submittedName>
        <fullName evidence="8">Fungal-specific transcription factor domain-containing protein</fullName>
    </submittedName>
</protein>
<accession>A0AAD7QRG0</accession>
<dbReference type="InterPro" id="IPR050987">
    <property type="entry name" value="AtrR-like"/>
</dbReference>
<dbReference type="GO" id="GO:0008270">
    <property type="term" value="F:zinc ion binding"/>
    <property type="evidence" value="ECO:0007669"/>
    <property type="project" value="InterPro"/>
</dbReference>
<dbReference type="GO" id="GO:0006351">
    <property type="term" value="P:DNA-templated transcription"/>
    <property type="evidence" value="ECO:0007669"/>
    <property type="project" value="InterPro"/>
</dbReference>
<dbReference type="Proteomes" id="UP001217417">
    <property type="component" value="Unassembled WGS sequence"/>
</dbReference>
<keyword evidence="5" id="KW-0539">Nucleus</keyword>
<keyword evidence="3" id="KW-0238">DNA-binding</keyword>
<keyword evidence="2" id="KW-0805">Transcription regulation</keyword>
<dbReference type="GO" id="GO:0003677">
    <property type="term" value="F:DNA binding"/>
    <property type="evidence" value="ECO:0007669"/>
    <property type="project" value="UniProtKB-KW"/>
</dbReference>
<evidence type="ECO:0000256" key="6">
    <source>
        <dbReference type="SAM" id="MobiDB-lite"/>
    </source>
</evidence>
<dbReference type="AlphaFoldDB" id="A0AAD7QRG0"/>
<keyword evidence="9" id="KW-1185">Reference proteome</keyword>
<comment type="subcellular location">
    <subcellularLocation>
        <location evidence="1">Nucleus</location>
    </subcellularLocation>
</comment>
<dbReference type="PANTHER" id="PTHR46910">
    <property type="entry name" value="TRANSCRIPTION FACTOR PDR1"/>
    <property type="match status" value="1"/>
</dbReference>
<gene>
    <name evidence="8" type="ORF">POJ06DRAFT_268919</name>
</gene>
<name>A0AAD7QRG0_9ASCO</name>
<feature type="compositionally biased region" description="Polar residues" evidence="6">
    <location>
        <begin position="206"/>
        <end position="219"/>
    </location>
</feature>
<dbReference type="EMBL" id="JARPMG010000006">
    <property type="protein sequence ID" value="KAJ8100040.1"/>
    <property type="molecule type" value="Genomic_DNA"/>
</dbReference>
<evidence type="ECO:0000256" key="4">
    <source>
        <dbReference type="ARBA" id="ARBA00023163"/>
    </source>
</evidence>
<evidence type="ECO:0000256" key="3">
    <source>
        <dbReference type="ARBA" id="ARBA00023125"/>
    </source>
</evidence>
<sequence length="897" mass="100576">MPDARKRKRRNSGSYVSILLKKLEAGERINRAIRMDDNVRGRLDQMQAQLDTIMSLLTTTRATATSYNLPLPRSESISLTSQTSTPATSLSPTAYPELISGLPSTDTANSPNVLAIQQQRIQNAQSQSSTSRGNFASIELLNSLVTNIKGQLQYLGKSSLLSMSIEAQMLTTALHDDGRDKTDKENAKENGISSVTDSDDEADYGKNSTIANDTVSQQEPIEPEYYHARDAKGNIEETQEKQSDFVEPSCPGMKALLNATLDYVASNFLPVDWVEELDIKDHTPVLPSRKRGQEIIDYYIDYILPVQQLCSFRFARMIRDEAYQPDTPNRLQKIACISYMMTMVLLWPEYELHEGDIILREKMFKNIWLILKEPSVFITANFINAQTLLFAAAAAETLIHPGLCWMLISQCCRLAQTLGLHRRSALYFERGLSQIEIEERRCLFWHCYAYEKTLCLTFGRTSSMPMYDCDVERKLYSEELDSQGTKPTDSPDEEAEVKKRRRFGTGRCDAIVSLVELYDLVYVRLYSAQAQQQSASDKRRAVRELDAMLRKVWADVQPWIIESWPSAGWLYMPIIAEAEFMYYVCMTMIHRVSKGIPDDDDGGNTGLIDTPEGWQQSTDIALAAARRAILVIHEVLTSSDRRLYGDCIATWSLIFQPFAPFFELFSSVIKTGCREDLRLMRVVAGILKGIQRPPECVRKLNNVADLFTRLATMVVLNCATRLKTLGDGTQKNSVQAPASTAAYPAVDTPLTMPTPSNGQLVGDVVNEGLTTVMGVPSFPMGSTLPRRLKSVSDHVHIQPSDASSVGLTQYHNVNSSQSAPPNTSDLEMETFVLGGTVTQDASLSKWLWSETDGNPLYPPNFDWATFDIDSATNVDITSSQWDQQSALFRDSNLMPRF</sequence>
<dbReference type="Pfam" id="PF04082">
    <property type="entry name" value="Fungal_trans"/>
    <property type="match status" value="1"/>
</dbReference>
<feature type="domain" description="Xylanolytic transcriptional activator regulatory" evidence="7">
    <location>
        <begin position="404"/>
        <end position="480"/>
    </location>
</feature>